<gene>
    <name evidence="1" type="ORF">MCOR_53231</name>
</gene>
<dbReference type="AlphaFoldDB" id="A0A6J8EL72"/>
<dbReference type="Gene3D" id="3.40.50.1110">
    <property type="entry name" value="SGNH hydrolase"/>
    <property type="match status" value="1"/>
</dbReference>
<sequence length="429" mass="50203">MNLKILANNHDITSLEEIIKMLKTDMEQKYDEILSLKMHASSQSENNSFIQGPPTHKPKKPHVRLIGTQIQKNIECKYHETIEVIERSTEETDLVLLHSLTNELKENTPEYCLEQMHSIINTCSEKWPRAKKVISLVTPRPDGYNTKVDLLNTMIKFTFADSLVFICDNSNLSRRGVPQSKFQNMTDKYHLSQAGTSQLAANFKESICTCIGIKYFNLLQKNIEFVKTDIVNSQESIDAASDKLESIILDAAKLCLRLPKQSKKKVKHKNWYDSDLRFMRNHLFRKGRQLSNDPFNTTLRNSFFRQYRHYNKSNKYKIESYKNDIIKKLESLHNNNPKQYWDLVNSLKENEKSTPSVEPDKFYEHFKNLNSLNPKYECIYSFILYLLISIKTLQTVLTKLVNECMPFNEMDFKISEKEITSTIKKNEKQ</sequence>
<keyword evidence="2" id="KW-1185">Reference proteome</keyword>
<dbReference type="EMBL" id="CACVKT020009208">
    <property type="protein sequence ID" value="CAC5421077.1"/>
    <property type="molecule type" value="Genomic_DNA"/>
</dbReference>
<protein>
    <submittedName>
        <fullName evidence="1">Uncharacterized protein</fullName>
    </submittedName>
</protein>
<proteinExistence type="predicted"/>
<dbReference type="InterPro" id="IPR036514">
    <property type="entry name" value="SGNH_hydro_sf"/>
</dbReference>
<reference evidence="1 2" key="1">
    <citation type="submission" date="2020-06" db="EMBL/GenBank/DDBJ databases">
        <authorList>
            <person name="Li R."/>
            <person name="Bekaert M."/>
        </authorList>
    </citation>
    <scope>NUCLEOTIDE SEQUENCE [LARGE SCALE GENOMIC DNA]</scope>
    <source>
        <strain evidence="2">wild</strain>
    </source>
</reference>
<dbReference type="OrthoDB" id="5982747at2759"/>
<evidence type="ECO:0000313" key="1">
    <source>
        <dbReference type="EMBL" id="CAC5421077.1"/>
    </source>
</evidence>
<dbReference type="Proteomes" id="UP000507470">
    <property type="component" value="Unassembled WGS sequence"/>
</dbReference>
<organism evidence="1 2">
    <name type="scientific">Mytilus coruscus</name>
    <name type="common">Sea mussel</name>
    <dbReference type="NCBI Taxonomy" id="42192"/>
    <lineage>
        <taxon>Eukaryota</taxon>
        <taxon>Metazoa</taxon>
        <taxon>Spiralia</taxon>
        <taxon>Lophotrochozoa</taxon>
        <taxon>Mollusca</taxon>
        <taxon>Bivalvia</taxon>
        <taxon>Autobranchia</taxon>
        <taxon>Pteriomorphia</taxon>
        <taxon>Mytilida</taxon>
        <taxon>Mytiloidea</taxon>
        <taxon>Mytilidae</taxon>
        <taxon>Mytilinae</taxon>
        <taxon>Mytilus</taxon>
    </lineage>
</organism>
<name>A0A6J8EL72_MYTCO</name>
<dbReference type="SUPFAM" id="SSF52266">
    <property type="entry name" value="SGNH hydrolase"/>
    <property type="match status" value="1"/>
</dbReference>
<accession>A0A6J8EL72</accession>
<evidence type="ECO:0000313" key="2">
    <source>
        <dbReference type="Proteomes" id="UP000507470"/>
    </source>
</evidence>